<keyword evidence="2" id="KW-1185">Reference proteome</keyword>
<evidence type="ECO:0008006" key="3">
    <source>
        <dbReference type="Google" id="ProtNLM"/>
    </source>
</evidence>
<dbReference type="Proteomes" id="UP001177872">
    <property type="component" value="Unassembled WGS sequence"/>
</dbReference>
<gene>
    <name evidence="1" type="ORF">Q6237_22780</name>
</gene>
<reference evidence="1" key="1">
    <citation type="submission" date="2023-07" db="EMBL/GenBank/DDBJ databases">
        <title>In vitro acaricidal activity of Serratia ureilytica strains isolated from Mimosa pudica nodules againts the dust mite Tyrophagus putrescentiae.</title>
        <authorList>
            <person name="Wong-Villareal A."/>
            <person name="Cerqueda-Garcia D."/>
        </authorList>
    </citation>
    <scope>NUCLEOTIDE SEQUENCE</scope>
    <source>
        <strain evidence="1">UTS2</strain>
    </source>
</reference>
<dbReference type="RefSeq" id="WP_197790225.1">
    <property type="nucleotide sequence ID" value="NZ_JAIQCT010000038.1"/>
</dbReference>
<comment type="caution">
    <text evidence="1">The sequence shown here is derived from an EMBL/GenBank/DDBJ whole genome shotgun (WGS) entry which is preliminary data.</text>
</comment>
<evidence type="ECO:0000313" key="1">
    <source>
        <dbReference type="EMBL" id="MDQ1863812.1"/>
    </source>
</evidence>
<name>A0ABU0VQU6_9GAMM</name>
<sequence>MNNNDKPTIRHFDDFPFTGDVSAYAGNMIVFGRTGAGKTGLLQSSIVGEYSADAVRQGISIAPTPPSEDEAKS</sequence>
<accession>A0ABU0VQU6</accession>
<proteinExistence type="predicted"/>
<organism evidence="1 2">
    <name type="scientific">Serratia ureilytica</name>
    <dbReference type="NCBI Taxonomy" id="300181"/>
    <lineage>
        <taxon>Bacteria</taxon>
        <taxon>Pseudomonadati</taxon>
        <taxon>Pseudomonadota</taxon>
        <taxon>Gammaproteobacteria</taxon>
        <taxon>Enterobacterales</taxon>
        <taxon>Yersiniaceae</taxon>
        <taxon>Serratia</taxon>
    </lineage>
</organism>
<evidence type="ECO:0000313" key="2">
    <source>
        <dbReference type="Proteomes" id="UP001177872"/>
    </source>
</evidence>
<dbReference type="EMBL" id="JAVCZN010000014">
    <property type="protein sequence ID" value="MDQ1863812.1"/>
    <property type="molecule type" value="Genomic_DNA"/>
</dbReference>
<protein>
    <recommendedName>
        <fullName evidence="3">ATP-binding protein</fullName>
    </recommendedName>
</protein>